<evidence type="ECO:0000256" key="16">
    <source>
        <dbReference type="ARBA" id="ARBA00033161"/>
    </source>
</evidence>
<feature type="compositionally biased region" description="Acidic residues" evidence="19">
    <location>
        <begin position="917"/>
        <end position="934"/>
    </location>
</feature>
<dbReference type="GO" id="GO:0007155">
    <property type="term" value="P:cell adhesion"/>
    <property type="evidence" value="ECO:0007669"/>
    <property type="project" value="UniProtKB-KW"/>
</dbReference>
<dbReference type="PROSITE" id="PS00478">
    <property type="entry name" value="LIM_DOMAIN_1"/>
    <property type="match status" value="1"/>
</dbReference>
<dbReference type="Pfam" id="PF00412">
    <property type="entry name" value="LIM"/>
    <property type="match status" value="3"/>
</dbReference>
<dbReference type="EMBL" id="QWLN02001516">
    <property type="protein sequence ID" value="TEA41210.1"/>
    <property type="molecule type" value="Genomic_DNA"/>
</dbReference>
<dbReference type="InterPro" id="IPR039727">
    <property type="entry name" value="SE/Ars2"/>
</dbReference>
<dbReference type="CDD" id="cd09354">
    <property type="entry name" value="LIM2_LPP"/>
    <property type="match status" value="1"/>
</dbReference>
<feature type="domain" description="LIM zinc-binding" evidence="20">
    <location>
        <begin position="380"/>
        <end position="440"/>
    </location>
</feature>
<evidence type="ECO:0000256" key="18">
    <source>
        <dbReference type="PROSITE-ProRule" id="PRU00125"/>
    </source>
</evidence>
<protein>
    <recommendedName>
        <fullName evidence="6">Serrate RNA effector molecule homolog</fullName>
    </recommendedName>
    <alternativeName>
        <fullName evidence="16">Arsenite-resistance protein 2</fullName>
    </alternativeName>
</protein>
<dbReference type="PANTHER" id="PTHR13165">
    <property type="entry name" value="ARSENITE-RESISTANCE PROTEIN 2"/>
    <property type="match status" value="1"/>
</dbReference>
<evidence type="ECO:0000259" key="20">
    <source>
        <dbReference type="PROSITE" id="PS50023"/>
    </source>
</evidence>
<comment type="caution">
    <text evidence="21">The sequence shown here is derived from an EMBL/GenBank/DDBJ whole genome shotgun (WGS) entry which is preliminary data.</text>
</comment>
<feature type="region of interest" description="Disordered" evidence="19">
    <location>
        <begin position="137"/>
        <end position="209"/>
    </location>
</feature>
<keyword evidence="10 18" id="KW-0862">Zinc</keyword>
<evidence type="ECO:0000256" key="9">
    <source>
        <dbReference type="ARBA" id="ARBA00022737"/>
    </source>
</evidence>
<keyword evidence="13 18" id="KW-0440">LIM domain</keyword>
<feature type="region of interest" description="Disordered" evidence="19">
    <location>
        <begin position="1378"/>
        <end position="1397"/>
    </location>
</feature>
<evidence type="ECO:0000256" key="12">
    <source>
        <dbReference type="ARBA" id="ARBA00022949"/>
    </source>
</evidence>
<dbReference type="CDD" id="cd09357">
    <property type="entry name" value="LIM3_Zyxin_like"/>
    <property type="match status" value="1"/>
</dbReference>
<evidence type="ECO:0000256" key="6">
    <source>
        <dbReference type="ARBA" id="ARBA00017364"/>
    </source>
</evidence>
<dbReference type="Gene3D" id="3.30.70.330">
    <property type="match status" value="1"/>
</dbReference>
<dbReference type="InterPro" id="IPR035979">
    <property type="entry name" value="RBD_domain_sf"/>
</dbReference>
<dbReference type="GO" id="GO:0003676">
    <property type="term" value="F:nucleic acid binding"/>
    <property type="evidence" value="ECO:0007669"/>
    <property type="project" value="InterPro"/>
</dbReference>
<feature type="domain" description="LIM zinc-binding" evidence="20">
    <location>
        <begin position="443"/>
        <end position="510"/>
    </location>
</feature>
<feature type="region of interest" description="Disordered" evidence="19">
    <location>
        <begin position="539"/>
        <end position="610"/>
    </location>
</feature>
<feature type="region of interest" description="Disordered" evidence="19">
    <location>
        <begin position="1122"/>
        <end position="1144"/>
    </location>
</feature>
<proteinExistence type="inferred from homology"/>
<sequence length="1419" mass="157594">MSGPTWLTPKQPEPARAPQGRGLPRGASGPPAAHGAGAGVGAWGRGEEGPKTAASTSVTLSFPNPTFTLSSLNPALQPHPRVNFCPLPSEQCYQAPGGPEDRGLAWVGCHGATQRSQGLPADRGGLRPGSLDAEIDSLTSMLAELDGGRGHAPRRPDRQAYEPPQPPAYRSGSGSLKPNGGGVPPPPLPASPYGGPTPASYATASTPAGPAFPVQVKVAQPVRGCGPPRRGASQASGPLPGPHFPLPGRGEVWGAGYRSHREPGPGGKEEAAGVSSSAGGRGGGYGSQVPLSQPPEEELERLTKKLVHDMNHPPSGEYFGRCGGCGEDVVGDGAGVVALDRVFHVGCFVCSTCRAQLRGQHFYAVERRAYCESCYVATLEKCSTCSQPILDRILRAMGKAYHPGCFTCVVCHRGLDGIPFTVDATSQIHCIEDFHRKFAPRCSVCGGAIMPEPGQEETVRIVALDRSFHIGCYKCEECGLLLSSEGECQGCYPLDGHILCKACSAWRIQELSATAPSFRAMGDSDDEYDRRRRDKFRRERSDYDRSRERDERRRGDDWNDREWDRGRERRSRGEYRDYDRNRRERFSPPRHELSPPQKRMRRDWDEHSSDPYHSGYEMPYAGGGGGPAYGPPQPWVHPDVHIMQHHVLPIQARGQLATSARHPPTLFPHNQDFLTGPPLRLGSIAEIDLGVPPPVMKTFKEFLLSLDDSVDETEAVKRYNDYKLDFRRQQMQDFFLAHKDEEWFRSKYHPDEVGKRRQEARGALQNRLRVFLSLMESGWFDNLLLDIDKADAIVKMLDAAVIKMEGGTENDLRILEQEEEEEQAGKPGEPSKKEEGRVGPGPGDGERKTNEKDDKKEDGKQAENDSSSDDKTKKSEGDGDKEEKKEDSEKEAKKSSKKRNRKHSGDDSFDEGSVSESESESESGQAEEEKEEAEEALKEKEKPKEEEREKPKDAPGLECKPRPLHKTCSLFMRNIAPNISRAEIISLCKRYPGFMRVALSEPQPERRFFRRGWVTFDRSVNIKEICWNLQNIRLRECELSPGVNRDLTRRVRNINGITQHKQIVRNDIKLAAKLIHTLDDRTQLWASEPGTPPLPASLPSQNPILKNITDYLIEEVSAEEEELLGSSGGAPPEEPPKEGNPAEINVERDEKLIKVLDKLLLYLRIVHSLDYYNTCEYPNEDEMPNRCGIIHVRGPMPPNRISHGEVLEWQKTFEEKLTPLLSVRESLSEEEAQKMGRKDPEQEVEKFVTSNTQELGKDKWLCPLSGKKFKGPEFVRKHIFNKHAEKIEEVKKEVAFFNNFLTDAKRPALPEIKPAQPPGPAQSLTPGLPYPHQTPQGLMPYGQPRPPILGYGAGAVRPAVPTGGPPYPHAPYGAGRGNYDAFRGQGGYPGKPRNRMVRGDPRAIVEYRDLDAPDDVDFF</sequence>
<keyword evidence="9" id="KW-0677">Repeat</keyword>
<dbReference type="CDD" id="cd09350">
    <property type="entry name" value="LIM1_TRIP6"/>
    <property type="match status" value="1"/>
</dbReference>
<evidence type="ECO:0000256" key="7">
    <source>
        <dbReference type="ARBA" id="ARBA00022490"/>
    </source>
</evidence>
<dbReference type="Proteomes" id="UP000295264">
    <property type="component" value="Unassembled WGS sequence"/>
</dbReference>
<dbReference type="InterPro" id="IPR012677">
    <property type="entry name" value="Nucleotide-bd_a/b_plait_sf"/>
</dbReference>
<evidence type="ECO:0000256" key="13">
    <source>
        <dbReference type="ARBA" id="ARBA00023038"/>
    </source>
</evidence>
<feature type="compositionally biased region" description="Basic and acidic residues" evidence="19">
    <location>
        <begin position="844"/>
        <end position="894"/>
    </location>
</feature>
<dbReference type="InterPro" id="IPR007042">
    <property type="entry name" value="SERRATE/Ars2_C"/>
</dbReference>
<dbReference type="Pfam" id="PF12066">
    <property type="entry name" value="SERRATE_Ars2_N"/>
    <property type="match status" value="1"/>
</dbReference>
<dbReference type="InterPro" id="IPR021933">
    <property type="entry name" value="SERRATE/Ars2_N"/>
</dbReference>
<feature type="compositionally biased region" description="Low complexity" evidence="19">
    <location>
        <begin position="24"/>
        <end position="35"/>
    </location>
</feature>
<keyword evidence="7" id="KW-0963">Cytoplasm</keyword>
<feature type="compositionally biased region" description="Basic and acidic residues" evidence="19">
    <location>
        <begin position="935"/>
        <end position="961"/>
    </location>
</feature>
<comment type="similarity">
    <text evidence="5">Belongs to the zyxin/ajuba family.</text>
</comment>
<evidence type="ECO:0000256" key="4">
    <source>
        <dbReference type="ARBA" id="ARBA00005407"/>
    </source>
</evidence>
<keyword evidence="8 18" id="KW-0479">Metal-binding</keyword>
<evidence type="ECO:0000256" key="14">
    <source>
        <dbReference type="ARBA" id="ARBA00023158"/>
    </source>
</evidence>
<evidence type="ECO:0000256" key="11">
    <source>
        <dbReference type="ARBA" id="ARBA00022889"/>
    </source>
</evidence>
<comment type="similarity">
    <text evidence="4">Belongs to the ARS2 family.</text>
</comment>
<gene>
    <name evidence="21" type="ORF">DBR06_SOUSAS9810003</name>
</gene>
<dbReference type="SUPFAM" id="SSF57716">
    <property type="entry name" value="Glucocorticoid receptor-like (DNA-binding domain)"/>
    <property type="match status" value="3"/>
</dbReference>
<dbReference type="FunFam" id="2.10.110.10:FF:000042">
    <property type="entry name" value="lipoma-preferred partner isoform X1"/>
    <property type="match status" value="1"/>
</dbReference>
<keyword evidence="15" id="KW-0539">Nucleus</keyword>
<organism evidence="21 22">
    <name type="scientific">Sousa chinensis</name>
    <name type="common">Indo-pacific humpbacked dolphin</name>
    <name type="synonym">Steno chinensis</name>
    <dbReference type="NCBI Taxonomy" id="103600"/>
    <lineage>
        <taxon>Eukaryota</taxon>
        <taxon>Metazoa</taxon>
        <taxon>Chordata</taxon>
        <taxon>Craniata</taxon>
        <taxon>Vertebrata</taxon>
        <taxon>Euteleostomi</taxon>
        <taxon>Mammalia</taxon>
        <taxon>Eutheria</taxon>
        <taxon>Laurasiatheria</taxon>
        <taxon>Artiodactyla</taxon>
        <taxon>Whippomorpha</taxon>
        <taxon>Cetacea</taxon>
        <taxon>Odontoceti</taxon>
        <taxon>Delphinidae</taxon>
        <taxon>Sousa</taxon>
    </lineage>
</organism>
<evidence type="ECO:0000256" key="19">
    <source>
        <dbReference type="SAM" id="MobiDB-lite"/>
    </source>
</evidence>
<reference evidence="21 22" key="1">
    <citation type="journal article" date="2018" name="Genomics">
        <title>Molecular footprints of inshore aquatic adaptation in Indo-Pacific humpback dolphin (Sousa chinensis).</title>
        <authorList>
            <person name="Ming Y."/>
            <person name="Jian J."/>
            <person name="Yu F."/>
            <person name="Yu X."/>
            <person name="Wang J."/>
            <person name="Liu W."/>
        </authorList>
    </citation>
    <scope>NUCLEOTIDE SEQUENCE [LARGE SCALE GENOMIC DNA]</scope>
    <source>
        <strain evidence="21">MY-2018</strain>
        <tissue evidence="21">Skin</tissue>
    </source>
</reference>
<dbReference type="GO" id="GO:0046872">
    <property type="term" value="F:metal ion binding"/>
    <property type="evidence" value="ECO:0007669"/>
    <property type="project" value="UniProtKB-KW"/>
</dbReference>
<feature type="domain" description="LIM zinc-binding" evidence="20">
    <location>
        <begin position="320"/>
        <end position="378"/>
    </location>
</feature>
<evidence type="ECO:0000256" key="15">
    <source>
        <dbReference type="ARBA" id="ARBA00023242"/>
    </source>
</evidence>
<dbReference type="GO" id="GO:0070161">
    <property type="term" value="C:anchoring junction"/>
    <property type="evidence" value="ECO:0007669"/>
    <property type="project" value="UniProtKB-SubCell"/>
</dbReference>
<dbReference type="InterPro" id="IPR001781">
    <property type="entry name" value="Znf_LIM"/>
</dbReference>
<evidence type="ECO:0000256" key="8">
    <source>
        <dbReference type="ARBA" id="ARBA00022723"/>
    </source>
</evidence>
<accession>A0A484H1M9</accession>
<dbReference type="FunFam" id="2.10.110.10:FF:000047">
    <property type="entry name" value="lipoma-preferred partner isoform X1"/>
    <property type="match status" value="1"/>
</dbReference>
<comment type="subcellular location">
    <subcellularLocation>
        <location evidence="2">Cell junction</location>
    </subcellularLocation>
    <subcellularLocation>
        <location evidence="3">Cytoplasm</location>
    </subcellularLocation>
    <subcellularLocation>
        <location evidence="1">Nucleus</location>
    </subcellularLocation>
</comment>
<dbReference type="SMART" id="SM00132">
    <property type="entry name" value="LIM"/>
    <property type="match status" value="3"/>
</dbReference>
<feature type="compositionally biased region" description="Low complexity" evidence="19">
    <location>
        <begin position="191"/>
        <end position="209"/>
    </location>
</feature>
<dbReference type="FunFam" id="2.10.110.10:FF:000027">
    <property type="entry name" value="lipoma-preferred partner isoform X1"/>
    <property type="match status" value="1"/>
</dbReference>
<dbReference type="PANTHER" id="PTHR13165:SF0">
    <property type="entry name" value="SERRATE RNA EFFECTOR MOLECULE HOMOLOG"/>
    <property type="match status" value="1"/>
</dbReference>
<dbReference type="GO" id="GO:0005737">
    <property type="term" value="C:cytoplasm"/>
    <property type="evidence" value="ECO:0007669"/>
    <property type="project" value="UniProtKB-SubCell"/>
</dbReference>
<dbReference type="GO" id="GO:0031053">
    <property type="term" value="P:primary miRNA processing"/>
    <property type="evidence" value="ECO:0007669"/>
    <property type="project" value="TreeGrafter"/>
</dbReference>
<dbReference type="SUPFAM" id="SSF54928">
    <property type="entry name" value="RNA-binding domain, RBD"/>
    <property type="match status" value="1"/>
</dbReference>
<dbReference type="FunFam" id="3.30.70.330:FF:000593">
    <property type="entry name" value="Serrate RNA effector molecule homolog"/>
    <property type="match status" value="1"/>
</dbReference>
<feature type="region of interest" description="Disordered" evidence="19">
    <location>
        <begin position="818"/>
        <end position="961"/>
    </location>
</feature>
<dbReference type="Pfam" id="PF04959">
    <property type="entry name" value="ARS2"/>
    <property type="match status" value="1"/>
</dbReference>
<keyword evidence="22" id="KW-1185">Reference proteome</keyword>
<comment type="function">
    <text evidence="17">Acts as a mediator between the cap-binding complex (CBC) and the primary microRNAs (miRNAs) processing machinery during cell proliferation. Contributes to the stability and delivery of capped primary miRNA transcripts to the primary miRNA processing complex containing DGCR8 and DROSHA, thereby playing a role in RNA-mediated gene silencing (RNAi) by miRNAs. Binds capped RNAs (m7GpppG-capped RNA); however interaction is probably mediated via its interaction with NCBP1/CBP80 component of the CBC complex. Involved in cell cycle progression at S phase. Does not directly confer arsenite resistance but rather modulates arsenic sensitivity. Independently of its activity on miRNAs, necessary and sufficient to promote neural stem cell self-renewal. Does so by directly binding SOX2 promoter and positively regulating its transcription.</text>
</comment>
<evidence type="ECO:0000313" key="21">
    <source>
        <dbReference type="EMBL" id="TEA41210.1"/>
    </source>
</evidence>
<dbReference type="PROSITE" id="PS50023">
    <property type="entry name" value="LIM_DOMAIN_2"/>
    <property type="match status" value="3"/>
</dbReference>
<evidence type="ECO:0000256" key="17">
    <source>
        <dbReference type="ARBA" id="ARBA00046030"/>
    </source>
</evidence>
<keyword evidence="14" id="KW-0943">RNA-mediated gene silencing</keyword>
<evidence type="ECO:0000256" key="2">
    <source>
        <dbReference type="ARBA" id="ARBA00004282"/>
    </source>
</evidence>
<keyword evidence="11" id="KW-0130">Cell adhesion</keyword>
<evidence type="ECO:0000313" key="22">
    <source>
        <dbReference type="Proteomes" id="UP000295264"/>
    </source>
</evidence>
<dbReference type="Gene3D" id="2.10.110.10">
    <property type="entry name" value="Cysteine Rich Protein"/>
    <property type="match status" value="3"/>
</dbReference>
<keyword evidence="12" id="KW-0965">Cell junction</keyword>
<evidence type="ECO:0000256" key="3">
    <source>
        <dbReference type="ARBA" id="ARBA00004496"/>
    </source>
</evidence>
<name>A0A484H1M9_SOUCH</name>
<feature type="region of interest" description="Disordered" evidence="19">
    <location>
        <begin position="221"/>
        <end position="297"/>
    </location>
</feature>
<evidence type="ECO:0000256" key="5">
    <source>
        <dbReference type="ARBA" id="ARBA00009611"/>
    </source>
</evidence>
<evidence type="ECO:0000256" key="1">
    <source>
        <dbReference type="ARBA" id="ARBA00004123"/>
    </source>
</evidence>
<feature type="compositionally biased region" description="Basic and acidic residues" evidence="19">
    <location>
        <begin position="146"/>
        <end position="160"/>
    </location>
</feature>
<feature type="region of interest" description="Disordered" evidence="19">
    <location>
        <begin position="1"/>
        <end position="59"/>
    </location>
</feature>
<feature type="compositionally biased region" description="Basic and acidic residues" evidence="19">
    <location>
        <begin position="259"/>
        <end position="271"/>
    </location>
</feature>
<evidence type="ECO:0000256" key="10">
    <source>
        <dbReference type="ARBA" id="ARBA00022833"/>
    </source>
</evidence>
<dbReference type="GO" id="GO:0016604">
    <property type="term" value="C:nuclear body"/>
    <property type="evidence" value="ECO:0007669"/>
    <property type="project" value="TreeGrafter"/>
</dbReference>
<feature type="compositionally biased region" description="Basic and acidic residues" evidence="19">
    <location>
        <begin position="539"/>
        <end position="593"/>
    </location>
</feature>